<dbReference type="CDD" id="cd12888">
    <property type="entry name" value="SPRY_PRY_TRIM7_like"/>
    <property type="match status" value="1"/>
</dbReference>
<dbReference type="Pfam" id="PF00622">
    <property type="entry name" value="SPRY"/>
    <property type="match status" value="1"/>
</dbReference>
<evidence type="ECO:0000256" key="1">
    <source>
        <dbReference type="ARBA" id="ARBA00000900"/>
    </source>
</evidence>
<evidence type="ECO:0000259" key="17">
    <source>
        <dbReference type="PROSITE" id="PS50089"/>
    </source>
</evidence>
<dbReference type="InterPro" id="IPR003877">
    <property type="entry name" value="SPRY_dom"/>
</dbReference>
<comment type="subcellular location">
    <subcellularLocation>
        <location evidence="2">Cytoplasm</location>
    </subcellularLocation>
</comment>
<dbReference type="PROSITE" id="PS50089">
    <property type="entry name" value="ZF_RING_2"/>
    <property type="match status" value="1"/>
</dbReference>
<dbReference type="CDD" id="cd19762">
    <property type="entry name" value="Bbox2_TRIM7-like"/>
    <property type="match status" value="1"/>
</dbReference>
<keyword evidence="8" id="KW-0808">Transferase</keyword>
<evidence type="ECO:0000256" key="8">
    <source>
        <dbReference type="ARBA" id="ARBA00022679"/>
    </source>
</evidence>
<keyword evidence="12" id="KW-0833">Ubl conjugation pathway</keyword>
<dbReference type="InterPro" id="IPR001870">
    <property type="entry name" value="B30.2/SPRY"/>
</dbReference>
<dbReference type="InterPro" id="IPR043136">
    <property type="entry name" value="B30.2/SPRY_sf"/>
</dbReference>
<evidence type="ECO:0000256" key="10">
    <source>
        <dbReference type="ARBA" id="ARBA00022723"/>
    </source>
</evidence>
<dbReference type="Ensembl" id="ENSVKKT00000001130.1">
    <property type="protein sequence ID" value="ENSVKKP00000001089.1"/>
    <property type="gene ID" value="ENSVKKG00000000893.1"/>
</dbReference>
<dbReference type="InterPro" id="IPR000315">
    <property type="entry name" value="Znf_B-box"/>
</dbReference>
<dbReference type="KEGG" id="vko:123021068"/>
<dbReference type="InterPro" id="IPR017907">
    <property type="entry name" value="Znf_RING_CS"/>
</dbReference>
<feature type="domain" description="B30.2/SPRY" evidence="19">
    <location>
        <begin position="296"/>
        <end position="489"/>
    </location>
</feature>
<keyword evidence="10" id="KW-0479">Metal-binding</keyword>
<evidence type="ECO:0000256" key="9">
    <source>
        <dbReference type="ARBA" id="ARBA00022699"/>
    </source>
</evidence>
<dbReference type="GO" id="GO:0061630">
    <property type="term" value="F:ubiquitin protein ligase activity"/>
    <property type="evidence" value="ECO:0007669"/>
    <property type="project" value="UniProtKB-EC"/>
</dbReference>
<organism evidence="20 21">
    <name type="scientific">Varanus komodoensis</name>
    <name type="common">Komodo dragon</name>
    <dbReference type="NCBI Taxonomy" id="61221"/>
    <lineage>
        <taxon>Eukaryota</taxon>
        <taxon>Metazoa</taxon>
        <taxon>Chordata</taxon>
        <taxon>Craniata</taxon>
        <taxon>Vertebrata</taxon>
        <taxon>Euteleostomi</taxon>
        <taxon>Lepidosauria</taxon>
        <taxon>Squamata</taxon>
        <taxon>Bifurcata</taxon>
        <taxon>Unidentata</taxon>
        <taxon>Episquamata</taxon>
        <taxon>Toxicofera</taxon>
        <taxon>Anguimorpha</taxon>
        <taxon>Paleoanguimorpha</taxon>
        <taxon>Varanoidea</taxon>
        <taxon>Varanidae</taxon>
        <taxon>Varanus</taxon>
    </lineage>
</organism>
<keyword evidence="14" id="KW-0175">Coiled coil</keyword>
<feature type="domain" description="RING-type" evidence="17">
    <location>
        <begin position="17"/>
        <end position="58"/>
    </location>
</feature>
<dbReference type="InterPro" id="IPR013083">
    <property type="entry name" value="Znf_RING/FYVE/PHD"/>
</dbReference>
<evidence type="ECO:0000259" key="19">
    <source>
        <dbReference type="PROSITE" id="PS50188"/>
    </source>
</evidence>
<evidence type="ECO:0000313" key="20">
    <source>
        <dbReference type="Ensembl" id="ENSVKKP00000001089.1"/>
    </source>
</evidence>
<comment type="catalytic activity">
    <reaction evidence="1">
        <text>S-ubiquitinyl-[E2 ubiquitin-conjugating enzyme]-L-cysteine + [acceptor protein]-L-lysine = [E2 ubiquitin-conjugating enzyme]-L-cysteine + N(6)-ubiquitinyl-[acceptor protein]-L-lysine.</text>
        <dbReference type="EC" id="2.3.2.27"/>
    </reaction>
</comment>
<dbReference type="SUPFAM" id="SSF57845">
    <property type="entry name" value="B-box zinc-binding domain"/>
    <property type="match status" value="1"/>
</dbReference>
<keyword evidence="7" id="KW-0963">Cytoplasm</keyword>
<evidence type="ECO:0000256" key="2">
    <source>
        <dbReference type="ARBA" id="ARBA00004496"/>
    </source>
</evidence>
<keyword evidence="21" id="KW-1185">Reference proteome</keyword>
<evidence type="ECO:0000256" key="16">
    <source>
        <dbReference type="PROSITE-ProRule" id="PRU00024"/>
    </source>
</evidence>
<dbReference type="Proteomes" id="UP000694545">
    <property type="component" value="Unplaced"/>
</dbReference>
<comment type="function">
    <text evidence="15">Neurotoxin that produces dose-dependent hypolocomotion and hyperalgesia in mice. May directly act on the central nervous system, as it is 6500-fold more potent when administered intracerebroventricularly than intraperitoneal.</text>
</comment>
<sequence length="489" mass="55162">MAAAGNLVKGLCDEMTCSVCLDYFTEPISLNCGHNICKSCLGNCRLDLFGGTSCPQCRSPVWPRDIRPNKQLANAIQLVKQLSSQVAKEADGRAGACEKHGEPLKLFCETDDSPICVVCDKTSKHRDHQVIPVEEALQKFKEKIQAQRQSLKQDTENLVAQKMVMRQKSPECLALIEAEKEGALSKLNQMGIFFDEAYGIVATQLTELKNKIEKTQKENKTILNEEMSNLSYLMKEIDVKCQQSPTEFLQNIKGTLNRYETVRVKRPIDPFPDLEKTLRTYSQTTSALVKKLLERQTAALDSFKEMLGQALNKVNVTLDCDTANPYLVLSKDLKTMSWGDKRQRLPSNPGRFDFVPCVLGQEGFSSGQHWWEVEVEQLKEADRGSWALGVATEDVKRKGLNDLSPNEGIWAVGNSVRAGPLAFTSLKRTALRLSSLPKKIRVFLDYEGKQVKFTSVDTDGMIFVFHSVAFHRKRLRPFFWMARGFRMTC</sequence>
<dbReference type="PRINTS" id="PR01406">
    <property type="entry name" value="BBOXZNFINGER"/>
</dbReference>
<dbReference type="OrthoDB" id="654191at2759"/>
<dbReference type="SMART" id="SM00589">
    <property type="entry name" value="PRY"/>
    <property type="match status" value="1"/>
</dbReference>
<accession>A0A8D2INL1</accession>
<dbReference type="Gene3D" id="3.30.160.60">
    <property type="entry name" value="Classic Zinc Finger"/>
    <property type="match status" value="1"/>
</dbReference>
<evidence type="ECO:0000256" key="14">
    <source>
        <dbReference type="ARBA" id="ARBA00023054"/>
    </source>
</evidence>
<dbReference type="OMA" id="PERDEYY"/>
<dbReference type="PROSITE" id="PS50188">
    <property type="entry name" value="B302_SPRY"/>
    <property type="match status" value="1"/>
</dbReference>
<comment type="similarity">
    <text evidence="4">Belongs to the TRIM/RBCC family.</text>
</comment>
<dbReference type="AlphaFoldDB" id="A0A8D2INL1"/>
<evidence type="ECO:0000313" key="21">
    <source>
        <dbReference type="Proteomes" id="UP000694545"/>
    </source>
</evidence>
<dbReference type="GO" id="GO:0008270">
    <property type="term" value="F:zinc ion binding"/>
    <property type="evidence" value="ECO:0007669"/>
    <property type="project" value="UniProtKB-KW"/>
</dbReference>
<evidence type="ECO:0000256" key="5">
    <source>
        <dbReference type="ARBA" id="ARBA00009651"/>
    </source>
</evidence>
<dbReference type="RefSeq" id="XP_044281408.1">
    <property type="nucleotide sequence ID" value="XM_044425473.1"/>
</dbReference>
<gene>
    <name evidence="20" type="primary">LOC123021068</name>
</gene>
<dbReference type="EC" id="2.3.2.27" evidence="6"/>
<comment type="pathway">
    <text evidence="3">Protein modification; protein ubiquitination.</text>
</comment>
<reference evidence="20" key="1">
    <citation type="submission" date="2025-08" db="UniProtKB">
        <authorList>
            <consortium name="Ensembl"/>
        </authorList>
    </citation>
    <scope>IDENTIFICATION</scope>
</reference>
<evidence type="ECO:0000259" key="18">
    <source>
        <dbReference type="PROSITE" id="PS50119"/>
    </source>
</evidence>
<dbReference type="SUPFAM" id="SSF49899">
    <property type="entry name" value="Concanavalin A-like lectins/glucanases"/>
    <property type="match status" value="1"/>
</dbReference>
<evidence type="ECO:0000256" key="4">
    <source>
        <dbReference type="ARBA" id="ARBA00008518"/>
    </source>
</evidence>
<keyword evidence="13" id="KW-0862">Zinc</keyword>
<dbReference type="InterPro" id="IPR013320">
    <property type="entry name" value="ConA-like_dom_sf"/>
</dbReference>
<dbReference type="PRINTS" id="PR01407">
    <property type="entry name" value="BUTYPHLNCDUF"/>
</dbReference>
<dbReference type="SMART" id="SM00336">
    <property type="entry name" value="BBOX"/>
    <property type="match status" value="1"/>
</dbReference>
<evidence type="ECO:0000256" key="3">
    <source>
        <dbReference type="ARBA" id="ARBA00004906"/>
    </source>
</evidence>
<dbReference type="FunFam" id="2.60.120.920:FF:000004">
    <property type="entry name" value="Butyrophilin subfamily 1 member A1"/>
    <property type="match status" value="1"/>
</dbReference>
<dbReference type="SMART" id="SM00449">
    <property type="entry name" value="SPRY"/>
    <property type="match status" value="1"/>
</dbReference>
<dbReference type="Pfam" id="PF15227">
    <property type="entry name" value="zf-C3HC4_4"/>
    <property type="match status" value="1"/>
</dbReference>
<evidence type="ECO:0000256" key="6">
    <source>
        <dbReference type="ARBA" id="ARBA00012483"/>
    </source>
</evidence>
<keyword evidence="9" id="KW-0528">Neurotoxin</keyword>
<dbReference type="InterPro" id="IPR006574">
    <property type="entry name" value="PRY"/>
</dbReference>
<protein>
    <recommendedName>
        <fullName evidence="6">RING-type E3 ubiquitin transferase</fullName>
        <ecNumber evidence="6">2.3.2.27</ecNumber>
    </recommendedName>
</protein>
<dbReference type="Gene3D" id="2.60.120.920">
    <property type="match status" value="1"/>
</dbReference>
<dbReference type="GO" id="GO:0005737">
    <property type="term" value="C:cytoplasm"/>
    <property type="evidence" value="ECO:0007669"/>
    <property type="project" value="UniProtKB-SubCell"/>
</dbReference>
<dbReference type="GeneID" id="123021068"/>
<evidence type="ECO:0000256" key="7">
    <source>
        <dbReference type="ARBA" id="ARBA00022490"/>
    </source>
</evidence>
<dbReference type="PROSITE" id="PS50119">
    <property type="entry name" value="ZF_BBOX"/>
    <property type="match status" value="1"/>
</dbReference>
<keyword evidence="11 16" id="KW-0863">Zinc-finger</keyword>
<dbReference type="InterPro" id="IPR003879">
    <property type="entry name" value="Butyrophylin_SPRY"/>
</dbReference>
<keyword evidence="9" id="KW-0800">Toxin</keyword>
<proteinExistence type="inferred from homology"/>
<dbReference type="PROSITE" id="PS00518">
    <property type="entry name" value="ZF_RING_1"/>
    <property type="match status" value="1"/>
</dbReference>
<dbReference type="InterPro" id="IPR020457">
    <property type="entry name" value="Znf_B-box_chordata"/>
</dbReference>
<dbReference type="Pfam" id="PF13765">
    <property type="entry name" value="PRY"/>
    <property type="match status" value="1"/>
</dbReference>
<evidence type="ECO:0000256" key="13">
    <source>
        <dbReference type="ARBA" id="ARBA00022833"/>
    </source>
</evidence>
<reference evidence="20" key="2">
    <citation type="submission" date="2025-09" db="UniProtKB">
        <authorList>
            <consortium name="Ensembl"/>
        </authorList>
    </citation>
    <scope>IDENTIFICATION</scope>
</reference>
<dbReference type="PANTHER" id="PTHR24103">
    <property type="entry name" value="E3 UBIQUITIN-PROTEIN LIGASE TRIM"/>
    <property type="match status" value="1"/>
</dbReference>
<dbReference type="Pfam" id="PF00643">
    <property type="entry name" value="zf-B_box"/>
    <property type="match status" value="1"/>
</dbReference>
<comment type="similarity">
    <text evidence="5">Belongs to the ohanin/vespryn family.</text>
</comment>
<evidence type="ECO:0000256" key="11">
    <source>
        <dbReference type="ARBA" id="ARBA00022771"/>
    </source>
</evidence>
<dbReference type="InterPro" id="IPR001841">
    <property type="entry name" value="Znf_RING"/>
</dbReference>
<dbReference type="Gene3D" id="3.30.40.10">
    <property type="entry name" value="Zinc/RING finger domain, C3HC4 (zinc finger)"/>
    <property type="match status" value="1"/>
</dbReference>
<evidence type="ECO:0000256" key="15">
    <source>
        <dbReference type="ARBA" id="ARBA00034460"/>
    </source>
</evidence>
<feature type="domain" description="B box-type" evidence="18">
    <location>
        <begin position="92"/>
        <end position="133"/>
    </location>
</feature>
<name>A0A8D2INL1_VARKO</name>
<dbReference type="SMART" id="SM00184">
    <property type="entry name" value="RING"/>
    <property type="match status" value="1"/>
</dbReference>
<evidence type="ECO:0000256" key="12">
    <source>
        <dbReference type="ARBA" id="ARBA00022786"/>
    </source>
</evidence>
<dbReference type="InterPro" id="IPR050143">
    <property type="entry name" value="TRIM/RBCC"/>
</dbReference>
<dbReference type="SUPFAM" id="SSF57850">
    <property type="entry name" value="RING/U-box"/>
    <property type="match status" value="1"/>
</dbReference>